<proteinExistence type="predicted"/>
<dbReference type="AlphaFoldDB" id="A0A0E0ADT0"/>
<evidence type="ECO:0000313" key="1">
    <source>
        <dbReference type="EnsemblPlants" id="OGLUM06G27380.1"/>
    </source>
</evidence>
<evidence type="ECO:0000313" key="2">
    <source>
        <dbReference type="Proteomes" id="UP000026961"/>
    </source>
</evidence>
<protein>
    <submittedName>
        <fullName evidence="1">Uncharacterized protein</fullName>
    </submittedName>
</protein>
<reference evidence="1" key="2">
    <citation type="submission" date="2018-05" db="EMBL/GenBank/DDBJ databases">
        <title>OgluRS3 (Oryza glumaepatula Reference Sequence Version 3).</title>
        <authorList>
            <person name="Zhang J."/>
            <person name="Kudrna D."/>
            <person name="Lee S."/>
            <person name="Talag J."/>
            <person name="Welchert J."/>
            <person name="Wing R.A."/>
        </authorList>
    </citation>
    <scope>NUCLEOTIDE SEQUENCE [LARGE SCALE GENOMIC DNA]</scope>
</reference>
<sequence>MAAAPGLSGGEAFRLSVDTGVGALKLHKGDITLWSVDGHHRHPIHRAAGPELVEPCPVQRRGAGRFSYADELLKAFCAVFPSSSSSSSLPTQPQPE</sequence>
<dbReference type="EnsemblPlants" id="OGLUM06G27380.1">
    <property type="protein sequence ID" value="OGLUM06G27380.1"/>
    <property type="gene ID" value="OGLUM06G27380"/>
</dbReference>
<accession>A0A0E0ADT0</accession>
<dbReference type="STRING" id="40148.A0A0E0ADT0"/>
<organism evidence="1">
    <name type="scientific">Oryza glumipatula</name>
    <dbReference type="NCBI Taxonomy" id="40148"/>
    <lineage>
        <taxon>Eukaryota</taxon>
        <taxon>Viridiplantae</taxon>
        <taxon>Streptophyta</taxon>
        <taxon>Embryophyta</taxon>
        <taxon>Tracheophyta</taxon>
        <taxon>Spermatophyta</taxon>
        <taxon>Magnoliopsida</taxon>
        <taxon>Liliopsida</taxon>
        <taxon>Poales</taxon>
        <taxon>Poaceae</taxon>
        <taxon>BOP clade</taxon>
        <taxon>Oryzoideae</taxon>
        <taxon>Oryzeae</taxon>
        <taxon>Oryzinae</taxon>
        <taxon>Oryza</taxon>
    </lineage>
</organism>
<dbReference type="Gramene" id="OGLUM06G27380.1">
    <property type="protein sequence ID" value="OGLUM06G27380.1"/>
    <property type="gene ID" value="OGLUM06G27380"/>
</dbReference>
<keyword evidence="2" id="KW-1185">Reference proteome</keyword>
<dbReference type="Proteomes" id="UP000026961">
    <property type="component" value="Chromosome 6"/>
</dbReference>
<name>A0A0E0ADT0_9ORYZ</name>
<reference evidence="1" key="1">
    <citation type="submission" date="2015-04" db="UniProtKB">
        <authorList>
            <consortium name="EnsemblPlants"/>
        </authorList>
    </citation>
    <scope>IDENTIFICATION</scope>
</reference>
<dbReference type="HOGENOM" id="CLU_2363152_0_0_1"/>